<feature type="binding site" evidence="11">
    <location>
        <position position="219"/>
    </location>
    <ligand>
        <name>Mg(2+)</name>
        <dbReference type="ChEBI" id="CHEBI:18420"/>
    </ligand>
</feature>
<evidence type="ECO:0000256" key="9">
    <source>
        <dbReference type="ARBA" id="ARBA00022842"/>
    </source>
</evidence>
<feature type="active site" evidence="11">
    <location>
        <position position="219"/>
    </location>
</feature>
<dbReference type="Gene3D" id="3.30.200.70">
    <property type="match status" value="1"/>
</dbReference>
<evidence type="ECO:0000256" key="7">
    <source>
        <dbReference type="ARBA" id="ARBA00022777"/>
    </source>
</evidence>
<evidence type="ECO:0000256" key="8">
    <source>
        <dbReference type="ARBA" id="ARBA00022840"/>
    </source>
</evidence>
<feature type="domain" description="Aminoglycoside phosphotransferase" evidence="12">
    <location>
        <begin position="32"/>
        <end position="260"/>
    </location>
</feature>
<reference evidence="13 14" key="1">
    <citation type="journal article" date="2020" name="Microorganisms">
        <title>Osmotic Adaptation and Compatible Solute Biosynthesis of Phototrophic Bacteria as Revealed from Genome Analyses.</title>
        <authorList>
            <person name="Imhoff J.F."/>
            <person name="Rahn T."/>
            <person name="Kunzel S."/>
            <person name="Keller A."/>
            <person name="Neulinger S.C."/>
        </authorList>
    </citation>
    <scope>NUCLEOTIDE SEQUENCE [LARGE SCALE GENOMIC DNA]</scope>
    <source>
        <strain evidence="13 14">DSM 15116</strain>
    </source>
</reference>
<evidence type="ECO:0000259" key="12">
    <source>
        <dbReference type="Pfam" id="PF01636"/>
    </source>
</evidence>
<feature type="active site" description="Proton acceptor" evidence="11">
    <location>
        <position position="202"/>
    </location>
</feature>
<comment type="catalytic activity">
    <reaction evidence="11">
        <text>L-threonyl-[protein] + ATP = O-phospho-L-threonyl-[protein] + ADP + H(+)</text>
        <dbReference type="Rhea" id="RHEA:46608"/>
        <dbReference type="Rhea" id="RHEA-COMP:11060"/>
        <dbReference type="Rhea" id="RHEA-COMP:11605"/>
        <dbReference type="ChEBI" id="CHEBI:15378"/>
        <dbReference type="ChEBI" id="CHEBI:30013"/>
        <dbReference type="ChEBI" id="CHEBI:30616"/>
        <dbReference type="ChEBI" id="CHEBI:61977"/>
        <dbReference type="ChEBI" id="CHEBI:456216"/>
        <dbReference type="EC" id="2.7.11.1"/>
    </reaction>
</comment>
<keyword evidence="6 11" id="KW-0547">Nucleotide-binding</keyword>
<keyword evidence="3 11" id="KW-0597">Phosphoprotein</keyword>
<dbReference type="InterPro" id="IPR032882">
    <property type="entry name" value="SrkA/RdoA"/>
</dbReference>
<gene>
    <name evidence="11" type="primary">srkA</name>
    <name evidence="13" type="ORF">CKO13_09340</name>
</gene>
<dbReference type="Gene3D" id="1.10.510.10">
    <property type="entry name" value="Transferase(Phosphotransferase) domain 1"/>
    <property type="match status" value="1"/>
</dbReference>
<keyword evidence="4 11" id="KW-0808">Transferase</keyword>
<evidence type="ECO:0000256" key="1">
    <source>
        <dbReference type="ARBA" id="ARBA00022490"/>
    </source>
</evidence>
<dbReference type="PANTHER" id="PTHR39573">
    <property type="entry name" value="STRESS RESPONSE KINASE A"/>
    <property type="match status" value="1"/>
</dbReference>
<proteinExistence type="inferred from homology"/>
<comment type="caution">
    <text evidence="13">The sequence shown here is derived from an EMBL/GenBank/DDBJ whole genome shotgun (WGS) entry which is preliminary data.</text>
</comment>
<dbReference type="InterPro" id="IPR011009">
    <property type="entry name" value="Kinase-like_dom_sf"/>
</dbReference>
<evidence type="ECO:0000256" key="11">
    <source>
        <dbReference type="HAMAP-Rule" id="MF_01497"/>
    </source>
</evidence>
<comment type="subcellular location">
    <subcellularLocation>
        <location evidence="11">Cytoplasm</location>
    </subcellularLocation>
</comment>
<keyword evidence="14" id="KW-1185">Reference proteome</keyword>
<dbReference type="Gene3D" id="1.20.1270.170">
    <property type="match status" value="1"/>
</dbReference>
<sequence length="327" mass="36898">MTGHPFEALGPETILAAVEAASGRRCDGRLLPLNSYENRVYMVGLEDGERLVAKFYRPDRWSDAAIQEEHDFAAELAAAEIPVVPPLRGPGGSLAHSHGFRLALYPMRGGRMLEVDDRDVLRRLGTYIARIHAVGAAAAFRHRPLLDPGDHGRDVRDQLLEQNWLPAHLEEAYATLTADLLEAVGECWERAGAVATLRLHGDFHPGNVLQTPEGFHLVDLDDARTGPAIQDLWMLLPGEREERQAYLDDVLEGYRTFCDLDPRELHLVEPLRTLRLMRHAAWLAARWDDPAFPQAFPWFGEPRYWEEHLLALREQLAALQEPPLSVR</sequence>
<dbReference type="Pfam" id="PF01636">
    <property type="entry name" value="APH"/>
    <property type="match status" value="1"/>
</dbReference>
<evidence type="ECO:0000256" key="4">
    <source>
        <dbReference type="ARBA" id="ARBA00022679"/>
    </source>
</evidence>
<keyword evidence="5 11" id="KW-0479">Metal-binding</keyword>
<keyword evidence="10 11" id="KW-0346">Stress response</keyword>
<dbReference type="RefSeq" id="WP_200260053.1">
    <property type="nucleotide sequence ID" value="NZ_NRSH01000114.1"/>
</dbReference>
<dbReference type="GO" id="GO:0004674">
    <property type="term" value="F:protein serine/threonine kinase activity"/>
    <property type="evidence" value="ECO:0007669"/>
    <property type="project" value="UniProtKB-KW"/>
</dbReference>
<protein>
    <recommendedName>
        <fullName evidence="11">Stress response kinase A</fullName>
        <ecNumber evidence="11">2.7.11.1</ecNumber>
    </recommendedName>
    <alternativeName>
        <fullName evidence="11">Serine/threonine-protein kinase SrkA</fullName>
    </alternativeName>
</protein>
<evidence type="ECO:0000256" key="3">
    <source>
        <dbReference type="ARBA" id="ARBA00022553"/>
    </source>
</evidence>
<comment type="function">
    <text evidence="11">A protein kinase that phosphorylates Ser and Thr residues. Probably acts to suppress the effects of stress linked to accumulation of reactive oxygen species. Probably involved in the extracytoplasmic stress response.</text>
</comment>
<feature type="binding site" evidence="11">
    <location>
        <position position="207"/>
    </location>
    <ligand>
        <name>Mg(2+)</name>
        <dbReference type="ChEBI" id="CHEBI:18420"/>
    </ligand>
</feature>
<keyword evidence="2 11" id="KW-0723">Serine/threonine-protein kinase</keyword>
<keyword evidence="8 11" id="KW-0067">ATP-binding</keyword>
<evidence type="ECO:0000256" key="6">
    <source>
        <dbReference type="ARBA" id="ARBA00022741"/>
    </source>
</evidence>
<dbReference type="EC" id="2.7.11.1" evidence="11"/>
<keyword evidence="7 11" id="KW-0418">Kinase</keyword>
<comment type="similarity">
    <text evidence="11">Belongs to the SrkA/RdoA protein kinase family.</text>
</comment>
<comment type="catalytic activity">
    <reaction evidence="11">
        <text>L-seryl-[protein] + ATP = O-phospho-L-seryl-[protein] + ADP + H(+)</text>
        <dbReference type="Rhea" id="RHEA:17989"/>
        <dbReference type="Rhea" id="RHEA-COMP:9863"/>
        <dbReference type="Rhea" id="RHEA-COMP:11604"/>
        <dbReference type="ChEBI" id="CHEBI:15378"/>
        <dbReference type="ChEBI" id="CHEBI:29999"/>
        <dbReference type="ChEBI" id="CHEBI:30616"/>
        <dbReference type="ChEBI" id="CHEBI:83421"/>
        <dbReference type="ChEBI" id="CHEBI:456216"/>
        <dbReference type="EC" id="2.7.11.1"/>
    </reaction>
</comment>
<evidence type="ECO:0000256" key="10">
    <source>
        <dbReference type="ARBA" id="ARBA00023016"/>
    </source>
</evidence>
<evidence type="ECO:0000256" key="2">
    <source>
        <dbReference type="ARBA" id="ARBA00022527"/>
    </source>
</evidence>
<evidence type="ECO:0000313" key="14">
    <source>
        <dbReference type="Proteomes" id="UP000738126"/>
    </source>
</evidence>
<comment type="cofactor">
    <cofactor evidence="11">
        <name>Mg(2+)</name>
        <dbReference type="ChEBI" id="CHEBI:18420"/>
    </cofactor>
</comment>
<dbReference type="InterPro" id="IPR002575">
    <property type="entry name" value="Aminoglycoside_PTrfase"/>
</dbReference>
<organism evidence="13 14">
    <name type="scientific">Halorhodospira neutriphila</name>
    <dbReference type="NCBI Taxonomy" id="168379"/>
    <lineage>
        <taxon>Bacteria</taxon>
        <taxon>Pseudomonadati</taxon>
        <taxon>Pseudomonadota</taxon>
        <taxon>Gammaproteobacteria</taxon>
        <taxon>Chromatiales</taxon>
        <taxon>Ectothiorhodospiraceae</taxon>
        <taxon>Halorhodospira</taxon>
    </lineage>
</organism>
<evidence type="ECO:0000313" key="13">
    <source>
        <dbReference type="EMBL" id="MBK1727216.1"/>
    </source>
</evidence>
<comment type="subunit">
    <text evidence="11">Monomer.</text>
</comment>
<dbReference type="NCBIfam" id="NF008738">
    <property type="entry name" value="PRK11768.1"/>
    <property type="match status" value="1"/>
</dbReference>
<feature type="site" description="ATP" evidence="11">
    <location>
        <position position="35"/>
    </location>
</feature>
<dbReference type="EMBL" id="NRSH01000114">
    <property type="protein sequence ID" value="MBK1727216.1"/>
    <property type="molecule type" value="Genomic_DNA"/>
</dbReference>
<accession>A0ABS1E654</accession>
<dbReference type="Proteomes" id="UP000738126">
    <property type="component" value="Unassembled WGS sequence"/>
</dbReference>
<dbReference type="HAMAP" id="MF_01497">
    <property type="entry name" value="SrkA_kinase"/>
    <property type="match status" value="1"/>
</dbReference>
<keyword evidence="9 11" id="KW-0460">Magnesium</keyword>
<name>A0ABS1E654_9GAMM</name>
<keyword evidence="1 11" id="KW-0963">Cytoplasm</keyword>
<dbReference type="PANTHER" id="PTHR39573:SF1">
    <property type="entry name" value="STRESS RESPONSE KINASE A"/>
    <property type="match status" value="1"/>
</dbReference>
<evidence type="ECO:0000256" key="5">
    <source>
        <dbReference type="ARBA" id="ARBA00022723"/>
    </source>
</evidence>
<dbReference type="SUPFAM" id="SSF56112">
    <property type="entry name" value="Protein kinase-like (PK-like)"/>
    <property type="match status" value="1"/>
</dbReference>